<reference evidence="2 3" key="1">
    <citation type="submission" date="2012-05" db="EMBL/GenBank/DDBJ databases">
        <title>Finished chromosome of genome of Oscillatoria sp. PCC 7112.</title>
        <authorList>
            <consortium name="US DOE Joint Genome Institute"/>
            <person name="Gugger M."/>
            <person name="Coursin T."/>
            <person name="Rippka R."/>
            <person name="Tandeau De Marsac N."/>
            <person name="Huntemann M."/>
            <person name="Wei C.-L."/>
            <person name="Han J."/>
            <person name="Detter J.C."/>
            <person name="Han C."/>
            <person name="Tapia R."/>
            <person name="Davenport K."/>
            <person name="Daligault H."/>
            <person name="Erkkila T."/>
            <person name="Gu W."/>
            <person name="Munk A.C.C."/>
            <person name="Teshima H."/>
            <person name="Xu Y."/>
            <person name="Chain P."/>
            <person name="Chen A."/>
            <person name="Krypides N."/>
            <person name="Mavromatis K."/>
            <person name="Markowitz V."/>
            <person name="Szeto E."/>
            <person name="Ivanova N."/>
            <person name="Mikhailova N."/>
            <person name="Ovchinnikova G."/>
            <person name="Pagani I."/>
            <person name="Pati A."/>
            <person name="Goodwin L."/>
            <person name="Peters L."/>
            <person name="Pitluck S."/>
            <person name="Woyke T."/>
            <person name="Kerfeld C."/>
        </authorList>
    </citation>
    <scope>NUCLEOTIDE SEQUENCE [LARGE SCALE GENOMIC DNA]</scope>
    <source>
        <strain evidence="2 3">PCC 7112</strain>
    </source>
</reference>
<evidence type="ECO:0000313" key="3">
    <source>
        <dbReference type="Proteomes" id="UP000010478"/>
    </source>
</evidence>
<organism evidence="2 3">
    <name type="scientific">Phormidium nigroviride PCC 7112</name>
    <dbReference type="NCBI Taxonomy" id="179408"/>
    <lineage>
        <taxon>Bacteria</taxon>
        <taxon>Bacillati</taxon>
        <taxon>Cyanobacteriota</taxon>
        <taxon>Cyanophyceae</taxon>
        <taxon>Oscillatoriophycideae</taxon>
        <taxon>Oscillatoriales</taxon>
        <taxon>Oscillatoriaceae</taxon>
        <taxon>Phormidium</taxon>
    </lineage>
</organism>
<name>K9VJD2_9CYAN</name>
<sequence length="230" mass="25212" precursor="true">MKILPLISLGIIASAAIAVAPEALANTWRAAHRMSGFSADSNYYLYLESSRDTGAGIPKAELQIVQVAANSCIKNGCIETKYGEPDSNKSTKMAEDDLLKKSWNNRQTLKLTPPHAGTKLNIISRTPGANGSETVAVKLNTGKPLQIRLEQRQKNASAGKESAAMRLVINHNGRQRVLGTLNNFQDWVFSYSIREVRLSPNGRNVVVLLDKTERTFEGVLKTTFVQGFVL</sequence>
<evidence type="ECO:0000313" key="2">
    <source>
        <dbReference type="EMBL" id="AFZ08208.1"/>
    </source>
</evidence>
<keyword evidence="3" id="KW-1185">Reference proteome</keyword>
<gene>
    <name evidence="2" type="ORF">Osc7112_3867</name>
</gene>
<protein>
    <submittedName>
        <fullName evidence="2">Uncharacterized protein</fullName>
    </submittedName>
</protein>
<dbReference type="KEGG" id="oni:Osc7112_3867"/>
<feature type="signal peptide" evidence="1">
    <location>
        <begin position="1"/>
        <end position="25"/>
    </location>
</feature>
<dbReference type="AlphaFoldDB" id="K9VJD2"/>
<accession>K9VJD2</accession>
<dbReference type="RefSeq" id="WP_015177461.1">
    <property type="nucleotide sequence ID" value="NC_019729.1"/>
</dbReference>
<keyword evidence="1" id="KW-0732">Signal</keyword>
<feature type="chain" id="PRO_5003937073" evidence="1">
    <location>
        <begin position="26"/>
        <end position="230"/>
    </location>
</feature>
<evidence type="ECO:0000256" key="1">
    <source>
        <dbReference type="SAM" id="SignalP"/>
    </source>
</evidence>
<dbReference type="Proteomes" id="UP000010478">
    <property type="component" value="Chromosome"/>
</dbReference>
<dbReference type="Pfam" id="PF10016">
    <property type="entry name" value="DUF2259"/>
    <property type="match status" value="1"/>
</dbReference>
<proteinExistence type="predicted"/>
<dbReference type="HOGENOM" id="CLU_089624_0_0_3"/>
<dbReference type="EMBL" id="CP003614">
    <property type="protein sequence ID" value="AFZ08208.1"/>
    <property type="molecule type" value="Genomic_DNA"/>
</dbReference>
<dbReference type="OrthoDB" id="452298at2"/>
<dbReference type="InterPro" id="IPR018725">
    <property type="entry name" value="DUF2259_secreted"/>
</dbReference>
<dbReference type="eggNOG" id="COG5497">
    <property type="taxonomic scope" value="Bacteria"/>
</dbReference>